<evidence type="ECO:0000256" key="1">
    <source>
        <dbReference type="ARBA" id="ARBA00012417"/>
    </source>
</evidence>
<dbReference type="GO" id="GO:0006261">
    <property type="term" value="P:DNA-templated DNA replication"/>
    <property type="evidence" value="ECO:0007669"/>
    <property type="project" value="TreeGrafter"/>
</dbReference>
<name>A0A2S8FCX7_9BACT</name>
<dbReference type="EMBL" id="PUIB01000022">
    <property type="protein sequence ID" value="PQO30007.1"/>
    <property type="molecule type" value="Genomic_DNA"/>
</dbReference>
<keyword evidence="4" id="KW-0235">DNA replication</keyword>
<dbReference type="Gene3D" id="3.40.50.300">
    <property type="entry name" value="P-loop containing nucleotide triphosphate hydrolases"/>
    <property type="match status" value="1"/>
</dbReference>
<comment type="caution">
    <text evidence="8">The sequence shown here is derived from an EMBL/GenBank/DDBJ whole genome shotgun (WGS) entry which is preliminary data.</text>
</comment>
<dbReference type="InterPro" id="IPR008921">
    <property type="entry name" value="DNA_pol3_clamp-load_cplx_C"/>
</dbReference>
<sequence>MSNTVHAFDFLAADETSVPSVCIVFGRDPFLRSLATEKVRQAVLGEDRDIPYGKLSGNLVTWVDVADEVSTVSLFGSSGRRLAVVEDADPFVTRYRDELESFLEKKRPGGVLVLQVEKWAANTRLYKKCDAVGLQIQCNPPEKKSGKKTSLDLDALTKWFTQRAKSVHEAKISAGAARLLVDMLGTELGLIDQEIARLSLFVESGEAIDEDLVREQVHGGQLQEIWHLVDAAVEGKTADALEQLDRLFQAGERPQKLFGQIAWSLRRFAAATRIYQRGRRRGDAVSLRDALKEAGFPNWPKALEEAQKRLLALGQIRGGRLYRQLLELDMSLKGSHSQEARGRLALEKLIVSFSKALDPPRASTTRS</sequence>
<evidence type="ECO:0000256" key="6">
    <source>
        <dbReference type="ARBA" id="ARBA00034754"/>
    </source>
</evidence>
<proteinExistence type="inferred from homology"/>
<dbReference type="InterPro" id="IPR027417">
    <property type="entry name" value="P-loop_NTPase"/>
</dbReference>
<dbReference type="PANTHER" id="PTHR34388">
    <property type="entry name" value="DNA POLYMERASE III SUBUNIT DELTA"/>
    <property type="match status" value="1"/>
</dbReference>
<dbReference type="SUPFAM" id="SSF52540">
    <property type="entry name" value="P-loop containing nucleoside triphosphate hydrolases"/>
    <property type="match status" value="1"/>
</dbReference>
<evidence type="ECO:0000256" key="4">
    <source>
        <dbReference type="ARBA" id="ARBA00022705"/>
    </source>
</evidence>
<evidence type="ECO:0000256" key="5">
    <source>
        <dbReference type="ARBA" id="ARBA00022932"/>
    </source>
</evidence>
<dbReference type="GO" id="GO:0009360">
    <property type="term" value="C:DNA polymerase III complex"/>
    <property type="evidence" value="ECO:0007669"/>
    <property type="project" value="TreeGrafter"/>
</dbReference>
<dbReference type="Proteomes" id="UP000239388">
    <property type="component" value="Unassembled WGS sequence"/>
</dbReference>
<dbReference type="PANTHER" id="PTHR34388:SF1">
    <property type="entry name" value="DNA POLYMERASE III SUBUNIT DELTA"/>
    <property type="match status" value="1"/>
</dbReference>
<evidence type="ECO:0000256" key="2">
    <source>
        <dbReference type="ARBA" id="ARBA00022679"/>
    </source>
</evidence>
<dbReference type="GO" id="GO:0003677">
    <property type="term" value="F:DNA binding"/>
    <property type="evidence" value="ECO:0007669"/>
    <property type="project" value="InterPro"/>
</dbReference>
<evidence type="ECO:0000256" key="3">
    <source>
        <dbReference type="ARBA" id="ARBA00022695"/>
    </source>
</evidence>
<reference evidence="8 9" key="1">
    <citation type="submission" date="2018-02" db="EMBL/GenBank/DDBJ databases">
        <title>Comparative genomes isolates from brazilian mangrove.</title>
        <authorList>
            <person name="Araujo J.E."/>
            <person name="Taketani R.G."/>
            <person name="Silva M.C.P."/>
            <person name="Loureco M.V."/>
            <person name="Andreote F.D."/>
        </authorList>
    </citation>
    <scope>NUCLEOTIDE SEQUENCE [LARGE SCALE GENOMIC DNA]</scope>
    <source>
        <strain evidence="8 9">NAP PRIS-MGV</strain>
    </source>
</reference>
<gene>
    <name evidence="8" type="primary">holA</name>
    <name evidence="8" type="ORF">C5Y98_22370</name>
</gene>
<dbReference type="Gene3D" id="1.10.8.60">
    <property type="match status" value="1"/>
</dbReference>
<dbReference type="EC" id="2.7.7.7" evidence="1"/>
<keyword evidence="3" id="KW-0548">Nucleotidyltransferase</keyword>
<evidence type="ECO:0000256" key="7">
    <source>
        <dbReference type="ARBA" id="ARBA00049244"/>
    </source>
</evidence>
<dbReference type="OrthoDB" id="269621at2"/>
<comment type="similarity">
    <text evidence="6">Belongs to the DNA polymerase HolA subunit family.</text>
</comment>
<protein>
    <recommendedName>
        <fullName evidence="1">DNA-directed DNA polymerase</fullName>
        <ecNumber evidence="1">2.7.7.7</ecNumber>
    </recommendedName>
</protein>
<dbReference type="Gene3D" id="1.20.272.10">
    <property type="match status" value="1"/>
</dbReference>
<accession>A0A2S8FCX7</accession>
<dbReference type="NCBIfam" id="TIGR01128">
    <property type="entry name" value="holA"/>
    <property type="match status" value="1"/>
</dbReference>
<dbReference type="RefSeq" id="WP_105357594.1">
    <property type="nucleotide sequence ID" value="NZ_PUIB01000022.1"/>
</dbReference>
<keyword evidence="5" id="KW-0239">DNA-directed DNA polymerase</keyword>
<dbReference type="InterPro" id="IPR005790">
    <property type="entry name" value="DNA_polIII_delta"/>
</dbReference>
<dbReference type="GO" id="GO:0003887">
    <property type="term" value="F:DNA-directed DNA polymerase activity"/>
    <property type="evidence" value="ECO:0007669"/>
    <property type="project" value="UniProtKB-KW"/>
</dbReference>
<dbReference type="AlphaFoldDB" id="A0A2S8FCX7"/>
<comment type="catalytic activity">
    <reaction evidence="7">
        <text>DNA(n) + a 2'-deoxyribonucleoside 5'-triphosphate = DNA(n+1) + diphosphate</text>
        <dbReference type="Rhea" id="RHEA:22508"/>
        <dbReference type="Rhea" id="RHEA-COMP:17339"/>
        <dbReference type="Rhea" id="RHEA-COMP:17340"/>
        <dbReference type="ChEBI" id="CHEBI:33019"/>
        <dbReference type="ChEBI" id="CHEBI:61560"/>
        <dbReference type="ChEBI" id="CHEBI:173112"/>
        <dbReference type="EC" id="2.7.7.7"/>
    </reaction>
</comment>
<evidence type="ECO:0000313" key="9">
    <source>
        <dbReference type="Proteomes" id="UP000239388"/>
    </source>
</evidence>
<evidence type="ECO:0000313" key="8">
    <source>
        <dbReference type="EMBL" id="PQO30007.1"/>
    </source>
</evidence>
<organism evidence="8 9">
    <name type="scientific">Blastopirellula marina</name>
    <dbReference type="NCBI Taxonomy" id="124"/>
    <lineage>
        <taxon>Bacteria</taxon>
        <taxon>Pseudomonadati</taxon>
        <taxon>Planctomycetota</taxon>
        <taxon>Planctomycetia</taxon>
        <taxon>Pirellulales</taxon>
        <taxon>Pirellulaceae</taxon>
        <taxon>Blastopirellula</taxon>
    </lineage>
</organism>
<keyword evidence="2" id="KW-0808">Transferase</keyword>
<dbReference type="SUPFAM" id="SSF48019">
    <property type="entry name" value="post-AAA+ oligomerization domain-like"/>
    <property type="match status" value="1"/>
</dbReference>